<feature type="domain" description="DUF7077" evidence="6">
    <location>
        <begin position="707"/>
        <end position="814"/>
    </location>
</feature>
<dbReference type="InterPro" id="IPR055505">
    <property type="entry name" value="DUF7077"/>
</dbReference>
<dbReference type="InterPro" id="IPR056913">
    <property type="entry name" value="TRAPPC10/Trs130_N"/>
</dbReference>
<name>A0A8E2J5J4_9APHY</name>
<feature type="domain" description="TRAPPC10/Trs130 N-terminal" evidence="5">
    <location>
        <begin position="2"/>
        <end position="318"/>
    </location>
</feature>
<dbReference type="GO" id="GO:0006891">
    <property type="term" value="P:intra-Golgi vesicle-mediated transport"/>
    <property type="evidence" value="ECO:0007669"/>
    <property type="project" value="TreeGrafter"/>
</dbReference>
<dbReference type="GO" id="GO:0005829">
    <property type="term" value="C:cytosol"/>
    <property type="evidence" value="ECO:0007669"/>
    <property type="project" value="GOC"/>
</dbReference>
<evidence type="ECO:0000256" key="3">
    <source>
        <dbReference type="ARBA" id="ARBA00023034"/>
    </source>
</evidence>
<evidence type="ECO:0000259" key="6">
    <source>
        <dbReference type="Pfam" id="PF23274"/>
    </source>
</evidence>
<dbReference type="GO" id="GO:1990071">
    <property type="term" value="C:TRAPPII protein complex"/>
    <property type="evidence" value="ECO:0007669"/>
    <property type="project" value="InterPro"/>
</dbReference>
<evidence type="ECO:0000259" key="5">
    <source>
        <dbReference type="Pfam" id="PF23036"/>
    </source>
</evidence>
<comment type="subcellular location">
    <subcellularLocation>
        <location evidence="1">Golgi apparatus</location>
    </subcellularLocation>
</comment>
<dbReference type="PANTHER" id="PTHR13251">
    <property type="entry name" value="EPILEPSY HOLOPROSENCEPHALY CANDIDATE 1/TMEM1"/>
    <property type="match status" value="1"/>
</dbReference>
<keyword evidence="2" id="KW-0813">Transport</keyword>
<dbReference type="Proteomes" id="UP000250043">
    <property type="component" value="Unassembled WGS sequence"/>
</dbReference>
<dbReference type="EMBL" id="KV722339">
    <property type="protein sequence ID" value="OCH95045.1"/>
    <property type="molecule type" value="Genomic_DNA"/>
</dbReference>
<dbReference type="Pfam" id="PF23036">
    <property type="entry name" value="TRAPPC10_1st"/>
    <property type="match status" value="1"/>
</dbReference>
<dbReference type="AlphaFoldDB" id="A0A8E2J5J4"/>
<evidence type="ECO:0000259" key="4">
    <source>
        <dbReference type="Pfam" id="PF12584"/>
    </source>
</evidence>
<dbReference type="OrthoDB" id="10256906at2759"/>
<evidence type="ECO:0000256" key="2">
    <source>
        <dbReference type="ARBA" id="ARBA00022448"/>
    </source>
</evidence>
<dbReference type="InterPro" id="IPR022233">
    <property type="entry name" value="TRAPPC10/Trs130_C"/>
</dbReference>
<keyword evidence="8" id="KW-1185">Reference proteome</keyword>
<evidence type="ECO:0000313" key="7">
    <source>
        <dbReference type="EMBL" id="OCH95045.1"/>
    </source>
</evidence>
<evidence type="ECO:0000313" key="8">
    <source>
        <dbReference type="Proteomes" id="UP000250043"/>
    </source>
</evidence>
<reference evidence="7 8" key="1">
    <citation type="submission" date="2016-07" db="EMBL/GenBank/DDBJ databases">
        <title>Draft genome of the white-rot fungus Obba rivulosa 3A-2.</title>
        <authorList>
            <consortium name="DOE Joint Genome Institute"/>
            <person name="Miettinen O."/>
            <person name="Riley R."/>
            <person name="Acob R."/>
            <person name="Barry K."/>
            <person name="Cullen D."/>
            <person name="De Vries R."/>
            <person name="Hainaut M."/>
            <person name="Hatakka A."/>
            <person name="Henrissat B."/>
            <person name="Hilden K."/>
            <person name="Kuo R."/>
            <person name="Labutti K."/>
            <person name="Lipzen A."/>
            <person name="Makela M.R."/>
            <person name="Sandor L."/>
            <person name="Spatafora J.W."/>
            <person name="Grigoriev I.V."/>
            <person name="Hibbett D.S."/>
        </authorList>
    </citation>
    <scope>NUCLEOTIDE SEQUENCE [LARGE SCALE GENOMIC DNA]</scope>
    <source>
        <strain evidence="7 8">3A-2</strain>
    </source>
</reference>
<keyword evidence="3" id="KW-0333">Golgi apparatus</keyword>
<dbReference type="GO" id="GO:0034498">
    <property type="term" value="P:early endosome to Golgi transport"/>
    <property type="evidence" value="ECO:0007669"/>
    <property type="project" value="TreeGrafter"/>
</dbReference>
<dbReference type="Pfam" id="PF12584">
    <property type="entry name" value="TRAPPC10"/>
    <property type="match status" value="1"/>
</dbReference>
<feature type="domain" description="TRAPPC10/Trs130 C-terminal" evidence="4">
    <location>
        <begin position="1019"/>
        <end position="1165"/>
    </location>
</feature>
<evidence type="ECO:0008006" key="9">
    <source>
        <dbReference type="Google" id="ProtNLM"/>
    </source>
</evidence>
<protein>
    <recommendedName>
        <fullName evidence="9">Trafficking protein particle complex subunit 10</fullName>
    </recommendedName>
</protein>
<sequence>MSAQRPIVSYAATPLFLSTDQWKQVHAALQSQLPLRNLHWKSPSRAAIRTIQVLQISLAALDSLRDEHTSQVPQTLLDKPLLHVYFVTCEDNETYKATVKKQIKDWHSLVSQRRNQEWLIVHIVRPEGKAAQGGIFQIKASVLDKIRADFNSDKRDRCVQLVWSPDYEDPTAWADLIIKVKDGLLTAFDGALAQREDEVRRSEAQRHMPGWNFCTFFILKESLAISLEGMNLLEDALEEYEELETSFLQVLRDRNLSWFGPLVAPSTRDDSIPLLSVDKKPYRDMILANSISIFDFRIYLLARQCLLLSKLGDVIDICRKVASFLNAFGRRLRESEDQSLPEHFVESWIYSSALSVVNECDTWSKGLTLPKAKLAVFNAAKADLLQTARHQLDIIGIRVGFLPAQPPFSMALSSITASAAAGDSETSRGVSNTELVSAIENKDAFYDLYIQVTNRAIELYARAGRRKFAIKLHGDLAALDLLRGRISNALQTYSSLPAHYAPHRWASLEAFMLTRALELHETVEKAKDRDWIHLVLEFLKAYVDDFGRELIMLDENKEEYISKLLAALKDAAKKLQADLLHPDHPAIAIAITDRTARLAESRDGVLLEVTVRNRLPCAIPVDEITVSLTGREGDKLLFSKPIASLPPGTSMVTLFCTSAASGVYSLVNHEVKVSRLVLQWQSQKATASTKNLRTQGSPVLFHIPKDPRALDVRLYPPECIELGVTPRMVLMLSSGRNDIAHASVRLSAPSGVRFNVAEASLDSEHAALQASGDSVVLSNISPEQVVKASIPHSDASSYAFMRVDVVVDYVTTSEPNVTRTLKVTRIVPTALPVAINIEDFFRGTRLFTRFTLSTTSHQHIRIRRAELMSTSPGSGGIKVTGCISQSSDVVTITPVQPAKFLFRLDSDSGHARDPLRLRIEYRMFREEVESLIDTTVAQVVEAVPSLQLCRHTLISRLTQALESDAKWVELYSVTGEVLVPDIIDDDEDIKNGLGRAQQILAQRRALRSSPGGWRELVIPVDVPQMHILAAARLEILSTPFATRPSKGQLAPLFAGQPVSAIVTITTSFHWAPKDELEKQSYRMQYDIEDMIQDWLVSGRRKGGFTAKDGLSFTVPITLIALHHGELALPQISVTPLPLSGEYRMGSAALPDCRTYQLHGAEKVLVQPRGGRSTYVVSMGEPEEVAGS</sequence>
<dbReference type="InterPro" id="IPR045126">
    <property type="entry name" value="TRAPPC10/Trs130"/>
</dbReference>
<gene>
    <name evidence="7" type="ORF">OBBRIDRAFT_788779</name>
</gene>
<dbReference type="Pfam" id="PF23274">
    <property type="entry name" value="DUF7077"/>
    <property type="match status" value="1"/>
</dbReference>
<proteinExistence type="predicted"/>
<evidence type="ECO:0000256" key="1">
    <source>
        <dbReference type="ARBA" id="ARBA00004555"/>
    </source>
</evidence>
<accession>A0A8E2J5J4</accession>
<dbReference type="PANTHER" id="PTHR13251:SF3">
    <property type="entry name" value="TRAFFICKING PROTEIN PARTICLE COMPLEX SUBUNIT 10"/>
    <property type="match status" value="1"/>
</dbReference>
<organism evidence="7 8">
    <name type="scientific">Obba rivulosa</name>
    <dbReference type="NCBI Taxonomy" id="1052685"/>
    <lineage>
        <taxon>Eukaryota</taxon>
        <taxon>Fungi</taxon>
        <taxon>Dikarya</taxon>
        <taxon>Basidiomycota</taxon>
        <taxon>Agaricomycotina</taxon>
        <taxon>Agaricomycetes</taxon>
        <taxon>Polyporales</taxon>
        <taxon>Gelatoporiaceae</taxon>
        <taxon>Obba</taxon>
    </lineage>
</organism>